<feature type="chain" id="PRO_5002868920" description="Lcl C-terminal domain-containing protein" evidence="1">
    <location>
        <begin position="22"/>
        <end position="155"/>
    </location>
</feature>
<evidence type="ECO:0000256" key="1">
    <source>
        <dbReference type="SAM" id="SignalP"/>
    </source>
</evidence>
<reference evidence="3 4" key="1">
    <citation type="journal article" date="2012" name="Environ. Microbiol.">
        <title>The genome sequence of Desulfatibacillum alkenivorans AK-01: a blueprint for anaerobic alkane oxidation.</title>
        <authorList>
            <person name="Callaghan A.V."/>
            <person name="Morris B.E."/>
            <person name="Pereira I.A."/>
            <person name="McInerney M.J."/>
            <person name="Austin R.N."/>
            <person name="Groves J.T."/>
            <person name="Kukor J.J."/>
            <person name="Suflita J.M."/>
            <person name="Young L.Y."/>
            <person name="Zylstra G.J."/>
            <person name="Wawrik B."/>
        </authorList>
    </citation>
    <scope>NUCLEOTIDE SEQUENCE [LARGE SCALE GENOMIC DNA]</scope>
    <source>
        <strain evidence="3 4">AK-01</strain>
    </source>
</reference>
<dbReference type="KEGG" id="dal:Dalk_2891"/>
<gene>
    <name evidence="3" type="ordered locus">Dalk_2891</name>
</gene>
<evidence type="ECO:0000259" key="2">
    <source>
        <dbReference type="Pfam" id="PF07603"/>
    </source>
</evidence>
<evidence type="ECO:0000313" key="4">
    <source>
        <dbReference type="Proteomes" id="UP000000739"/>
    </source>
</evidence>
<organism evidence="3 4">
    <name type="scientific">Desulfatibacillum aliphaticivorans</name>
    <dbReference type="NCBI Taxonomy" id="218208"/>
    <lineage>
        <taxon>Bacteria</taxon>
        <taxon>Pseudomonadati</taxon>
        <taxon>Thermodesulfobacteriota</taxon>
        <taxon>Desulfobacteria</taxon>
        <taxon>Desulfobacterales</taxon>
        <taxon>Desulfatibacillaceae</taxon>
        <taxon>Desulfatibacillum</taxon>
    </lineage>
</organism>
<dbReference type="AlphaFoldDB" id="B8FBD7"/>
<dbReference type="RefSeq" id="WP_015947650.1">
    <property type="nucleotide sequence ID" value="NC_011768.1"/>
</dbReference>
<accession>B8FBD7</accession>
<dbReference type="Pfam" id="PF07603">
    <property type="entry name" value="Lcl_C"/>
    <property type="match status" value="1"/>
</dbReference>
<dbReference type="InterPro" id="IPR011460">
    <property type="entry name" value="Lcl_C"/>
</dbReference>
<evidence type="ECO:0000313" key="3">
    <source>
        <dbReference type="EMBL" id="ACL04581.1"/>
    </source>
</evidence>
<dbReference type="EMBL" id="CP001322">
    <property type="protein sequence ID" value="ACL04581.1"/>
    <property type="molecule type" value="Genomic_DNA"/>
</dbReference>
<dbReference type="HOGENOM" id="CLU_1692628_0_0_7"/>
<keyword evidence="1" id="KW-0732">Signal</keyword>
<dbReference type="Proteomes" id="UP000000739">
    <property type="component" value="Chromosome"/>
</dbReference>
<feature type="signal peptide" evidence="1">
    <location>
        <begin position="1"/>
        <end position="21"/>
    </location>
</feature>
<feature type="domain" description="Lcl C-terminal" evidence="2">
    <location>
        <begin position="39"/>
        <end position="137"/>
    </location>
</feature>
<name>B8FBD7_DESAL</name>
<keyword evidence="4" id="KW-1185">Reference proteome</keyword>
<protein>
    <recommendedName>
        <fullName evidence="2">Lcl C-terminal domain-containing protein</fullName>
    </recommendedName>
</protein>
<proteinExistence type="predicted"/>
<sequence>MRPFALLTIIFLAAGAALASAQGDVVKNDPRFTLYESRVVLDSKTGLEWWPAPDIDANWHDAKRWAHYAAQFNGGWRMPTIKELETLYEEGLGDHNISPLIQITEYTVWASEHKGEKSAWCFSYDTGQASWSARHRSPLKRAIAVRTLKRPQRNQ</sequence>